<dbReference type="GO" id="GO:0006508">
    <property type="term" value="P:proteolysis"/>
    <property type="evidence" value="ECO:0007669"/>
    <property type="project" value="UniProtKB-KW"/>
</dbReference>
<evidence type="ECO:0000313" key="7">
    <source>
        <dbReference type="EMBL" id="KAG7098075.1"/>
    </source>
</evidence>
<keyword evidence="8" id="KW-1185">Reference proteome</keyword>
<evidence type="ECO:0000259" key="6">
    <source>
        <dbReference type="PROSITE" id="PS50600"/>
    </source>
</evidence>
<dbReference type="PANTHER" id="PTHR12606">
    <property type="entry name" value="SENTRIN/SUMO-SPECIFIC PROTEASE"/>
    <property type="match status" value="1"/>
</dbReference>
<sequence length="683" mass="78034">MAEPPVRLASKEREERLQGIKELSIIMSKEQTELEPNRLMENDYESDEEQAFFNNDHSRWLDKDYLMRMDEIVGMAEILNELCSSQNFGTLVFTDYILSVGEKLLANSTLSIQEMEGPVKQCWHIKVGFSEPLTQVYLLHHLKAQSHYVLVEIIYQEGGKIHWNIYDSLHTIQNLEETLSEKDRKKLLAVCGKFNSNFEDAKKQSSKVVHTGIQKDGTSCGFWIILLAIILIKRKKYDKRLANSLQKVTNVRELLYPIWSAWINAEPSKQEGIPKSYFEAIFKIITPSSHNNIFQDIGKSHAVLKPNWSGSGSGGAQDVRNNNILSIRTQQDPNEVIKSTEDGPEIQSLPEPLSLNFTPNDARAYLKEIPEIVAKMKIQKLQCTIDKVVLGEADLHRLQEGTWLNDEVINCFLKLYPFSARTQFIDSLHWEGLHEKCSQATVNEALLKEVKKYKFRIIDTEKILVAIHQKDHAHWIAGVVALHSHTITIYDSLCSETANYDWQFSIYASIFQTFRTWIAMIHKAQKLSINWDEWNMIHCPEGQASQSNTYDCGVFAIGNIILADRGGQNHLLNQSYIIVLRAQILKILLTSQKKAASIRKSSRNKIIEPAKQVTPVRKEKHKGGYYAYLPVNPLENPLNNNVMELLTSTEMSSLRKEEDIEGSRHEVGKDNEADSPLSSILDK</sequence>
<gene>
    <name evidence="7" type="ORF">E1B28_000049</name>
</gene>
<feature type="compositionally biased region" description="Basic and acidic residues" evidence="5">
    <location>
        <begin position="653"/>
        <end position="672"/>
    </location>
</feature>
<dbReference type="KEGG" id="more:E1B28_000049"/>
<organism evidence="7 8">
    <name type="scientific">Marasmius oreades</name>
    <name type="common">fairy-ring Marasmius</name>
    <dbReference type="NCBI Taxonomy" id="181124"/>
    <lineage>
        <taxon>Eukaryota</taxon>
        <taxon>Fungi</taxon>
        <taxon>Dikarya</taxon>
        <taxon>Basidiomycota</taxon>
        <taxon>Agaricomycotina</taxon>
        <taxon>Agaricomycetes</taxon>
        <taxon>Agaricomycetidae</taxon>
        <taxon>Agaricales</taxon>
        <taxon>Marasmiineae</taxon>
        <taxon>Marasmiaceae</taxon>
        <taxon>Marasmius</taxon>
    </lineage>
</organism>
<evidence type="ECO:0000256" key="4">
    <source>
        <dbReference type="ARBA" id="ARBA00022807"/>
    </source>
</evidence>
<evidence type="ECO:0000256" key="2">
    <source>
        <dbReference type="ARBA" id="ARBA00022670"/>
    </source>
</evidence>
<evidence type="ECO:0000256" key="1">
    <source>
        <dbReference type="ARBA" id="ARBA00005234"/>
    </source>
</evidence>
<protein>
    <recommendedName>
        <fullName evidence="6">Ubiquitin-like protease family profile domain-containing protein</fullName>
    </recommendedName>
</protein>
<dbReference type="InterPro" id="IPR038765">
    <property type="entry name" value="Papain-like_cys_pep_sf"/>
</dbReference>
<accession>A0A9P7V0Q4</accession>
<dbReference type="AlphaFoldDB" id="A0A9P7V0Q4"/>
<name>A0A9P7V0Q4_9AGAR</name>
<dbReference type="Gene3D" id="3.40.395.10">
    <property type="entry name" value="Adenoviral Proteinase, Chain A"/>
    <property type="match status" value="1"/>
</dbReference>
<reference evidence="7" key="1">
    <citation type="journal article" date="2021" name="Genome Biol. Evol.">
        <title>The assembled and annotated genome of the fairy-ring fungus Marasmius oreades.</title>
        <authorList>
            <person name="Hiltunen M."/>
            <person name="Ament-Velasquez S.L."/>
            <person name="Johannesson H."/>
        </authorList>
    </citation>
    <scope>NUCLEOTIDE SEQUENCE</scope>
    <source>
        <strain evidence="7">03SP1</strain>
    </source>
</reference>
<evidence type="ECO:0000256" key="5">
    <source>
        <dbReference type="SAM" id="MobiDB-lite"/>
    </source>
</evidence>
<dbReference type="SUPFAM" id="SSF54001">
    <property type="entry name" value="Cysteine proteinases"/>
    <property type="match status" value="1"/>
</dbReference>
<dbReference type="Pfam" id="PF02902">
    <property type="entry name" value="Peptidase_C48"/>
    <property type="match status" value="1"/>
</dbReference>
<feature type="domain" description="Ubiquitin-like protease family profile" evidence="6">
    <location>
        <begin position="388"/>
        <end position="563"/>
    </location>
</feature>
<comment type="caution">
    <text evidence="7">The sequence shown here is derived from an EMBL/GenBank/DDBJ whole genome shotgun (WGS) entry which is preliminary data.</text>
</comment>
<dbReference type="InterPro" id="IPR003653">
    <property type="entry name" value="Peptidase_C48_C"/>
</dbReference>
<feature type="region of interest" description="Disordered" evidence="5">
    <location>
        <begin position="653"/>
        <end position="683"/>
    </location>
</feature>
<dbReference type="GO" id="GO:0005634">
    <property type="term" value="C:nucleus"/>
    <property type="evidence" value="ECO:0007669"/>
    <property type="project" value="TreeGrafter"/>
</dbReference>
<dbReference type="Proteomes" id="UP001049176">
    <property type="component" value="Chromosome 1"/>
</dbReference>
<dbReference type="GO" id="GO:0016926">
    <property type="term" value="P:protein desumoylation"/>
    <property type="evidence" value="ECO:0007669"/>
    <property type="project" value="TreeGrafter"/>
</dbReference>
<dbReference type="RefSeq" id="XP_043014545.1">
    <property type="nucleotide sequence ID" value="XM_043145846.1"/>
</dbReference>
<evidence type="ECO:0000256" key="3">
    <source>
        <dbReference type="ARBA" id="ARBA00022801"/>
    </source>
</evidence>
<dbReference type="PANTHER" id="PTHR12606:SF1">
    <property type="entry name" value="UBIQUITIN-LIKE-SPECIFIC PROTEASE 1A"/>
    <property type="match status" value="1"/>
</dbReference>
<evidence type="ECO:0000313" key="8">
    <source>
        <dbReference type="Proteomes" id="UP001049176"/>
    </source>
</evidence>
<keyword evidence="2" id="KW-0645">Protease</keyword>
<dbReference type="GO" id="GO:0016929">
    <property type="term" value="F:deSUMOylase activity"/>
    <property type="evidence" value="ECO:0007669"/>
    <property type="project" value="TreeGrafter"/>
</dbReference>
<dbReference type="OrthoDB" id="2985597at2759"/>
<dbReference type="GeneID" id="66069125"/>
<dbReference type="EMBL" id="CM032181">
    <property type="protein sequence ID" value="KAG7098075.1"/>
    <property type="molecule type" value="Genomic_DNA"/>
</dbReference>
<comment type="similarity">
    <text evidence="1">Belongs to the peptidase C48 family.</text>
</comment>
<dbReference type="PROSITE" id="PS50600">
    <property type="entry name" value="ULP_PROTEASE"/>
    <property type="match status" value="1"/>
</dbReference>
<keyword evidence="3" id="KW-0378">Hydrolase</keyword>
<keyword evidence="4" id="KW-0788">Thiol protease</keyword>
<proteinExistence type="inferred from homology"/>